<gene>
    <name evidence="2" type="ORF">DXB72_12195</name>
</gene>
<dbReference type="EMBL" id="QSUG01000013">
    <property type="protein sequence ID" value="RGN21563.1"/>
    <property type="molecule type" value="Genomic_DNA"/>
</dbReference>
<dbReference type="InterPro" id="IPR001387">
    <property type="entry name" value="Cro/C1-type_HTH"/>
</dbReference>
<evidence type="ECO:0000313" key="2">
    <source>
        <dbReference type="EMBL" id="RGN21563.1"/>
    </source>
</evidence>
<evidence type="ECO:0000313" key="3">
    <source>
        <dbReference type="Proteomes" id="UP000260970"/>
    </source>
</evidence>
<dbReference type="SUPFAM" id="SSF47413">
    <property type="entry name" value="lambda repressor-like DNA-binding domains"/>
    <property type="match status" value="1"/>
</dbReference>
<organism evidence="2 3">
    <name type="scientific">Agathobacter rectalis</name>
    <dbReference type="NCBI Taxonomy" id="39491"/>
    <lineage>
        <taxon>Bacteria</taxon>
        <taxon>Bacillati</taxon>
        <taxon>Bacillota</taxon>
        <taxon>Clostridia</taxon>
        <taxon>Lachnospirales</taxon>
        <taxon>Lachnospiraceae</taxon>
        <taxon>Agathobacter</taxon>
    </lineage>
</organism>
<accession>A0A3E5AKZ8</accession>
<proteinExistence type="predicted"/>
<evidence type="ECO:0000259" key="1">
    <source>
        <dbReference type="PROSITE" id="PS50943"/>
    </source>
</evidence>
<dbReference type="PROSITE" id="PS50943">
    <property type="entry name" value="HTH_CROC1"/>
    <property type="match status" value="1"/>
</dbReference>
<name>A0A3E5AKZ8_9FIRM</name>
<feature type="domain" description="HTH cro/C1-type" evidence="1">
    <location>
        <begin position="34"/>
        <end position="88"/>
    </location>
</feature>
<dbReference type="CDD" id="cd00093">
    <property type="entry name" value="HTH_XRE"/>
    <property type="match status" value="1"/>
</dbReference>
<comment type="caution">
    <text evidence="2">The sequence shown here is derived from an EMBL/GenBank/DDBJ whole genome shotgun (WGS) entry which is preliminary data.</text>
</comment>
<dbReference type="AlphaFoldDB" id="A0A3E5AKZ8"/>
<dbReference type="GO" id="GO:0003677">
    <property type="term" value="F:DNA binding"/>
    <property type="evidence" value="ECO:0007669"/>
    <property type="project" value="InterPro"/>
</dbReference>
<protein>
    <submittedName>
        <fullName evidence="2">XRE family transcriptional regulator</fullName>
    </submittedName>
</protein>
<sequence length="153" mass="17370">MGKKSKLTDDRMIDSICTSDERLEDFLMEIGRRLKEERIKKGYSVSELSQLSGVAATIIYRIESSTNPVGLRSRLRLMWSLNVSPAQLIPFDEYAHSKTFGDVIEEMTSNLSPKQKQYLLKVIMTDIGFLNADSSLIKSDIEYSNGIIVENKK</sequence>
<dbReference type="InterPro" id="IPR010982">
    <property type="entry name" value="Lambda_DNA-bd_dom_sf"/>
</dbReference>
<dbReference type="Gene3D" id="1.10.260.40">
    <property type="entry name" value="lambda repressor-like DNA-binding domains"/>
    <property type="match status" value="1"/>
</dbReference>
<reference evidence="2 3" key="1">
    <citation type="submission" date="2018-08" db="EMBL/GenBank/DDBJ databases">
        <title>A genome reference for cultivated species of the human gut microbiota.</title>
        <authorList>
            <person name="Zou Y."/>
            <person name="Xue W."/>
            <person name="Luo G."/>
        </authorList>
    </citation>
    <scope>NUCLEOTIDE SEQUENCE [LARGE SCALE GENOMIC DNA]</scope>
    <source>
        <strain evidence="2 3">OM05-6AA</strain>
    </source>
</reference>
<dbReference type="Proteomes" id="UP000260970">
    <property type="component" value="Unassembled WGS sequence"/>
</dbReference>
<dbReference type="SMART" id="SM00530">
    <property type="entry name" value="HTH_XRE"/>
    <property type="match status" value="1"/>
</dbReference>
<dbReference type="RefSeq" id="WP_117690740.1">
    <property type="nucleotide sequence ID" value="NZ_QSUE01000011.1"/>
</dbReference>